<dbReference type="EMBL" id="MU274916">
    <property type="protein sequence ID" value="KAI0087897.1"/>
    <property type="molecule type" value="Genomic_DNA"/>
</dbReference>
<protein>
    <submittedName>
        <fullName evidence="1">NAD-P-binding protein</fullName>
    </submittedName>
</protein>
<evidence type="ECO:0000313" key="2">
    <source>
        <dbReference type="Proteomes" id="UP001055072"/>
    </source>
</evidence>
<sequence>MHNPAAVGPLAGKVAIVTGSSRSIGAAIAHRLAADGANVIINFHKIAVDAKRTADCINNSPDCSGKAVVVKADVSTVEGGEFLLAECIQNFGPPDILVLNASVMSHTRLANTSEEEFDTTFNTNVKGPLFLAKAVAKVMQPGGRIIFISTALTSASTVLPIALLFTMSKGALEQMTRILAKDLGTRGITVNCVAPGPVDTPVFRAGKTPQQLKSIASLSPQQRLGVPEDISPIVAFLASQDAQWVNGQTIGVNGVRHLSYYRTLP</sequence>
<comment type="caution">
    <text evidence="1">The sequence shown here is derived from an EMBL/GenBank/DDBJ whole genome shotgun (WGS) entry which is preliminary data.</text>
</comment>
<dbReference type="Proteomes" id="UP001055072">
    <property type="component" value="Unassembled WGS sequence"/>
</dbReference>
<name>A0ACB8U0P5_9APHY</name>
<keyword evidence="2" id="KW-1185">Reference proteome</keyword>
<proteinExistence type="predicted"/>
<evidence type="ECO:0000313" key="1">
    <source>
        <dbReference type="EMBL" id="KAI0087897.1"/>
    </source>
</evidence>
<reference evidence="1" key="1">
    <citation type="journal article" date="2021" name="Environ. Microbiol.">
        <title>Gene family expansions and transcriptome signatures uncover fungal adaptations to wood decay.</title>
        <authorList>
            <person name="Hage H."/>
            <person name="Miyauchi S."/>
            <person name="Viragh M."/>
            <person name="Drula E."/>
            <person name="Min B."/>
            <person name="Chaduli D."/>
            <person name="Navarro D."/>
            <person name="Favel A."/>
            <person name="Norest M."/>
            <person name="Lesage-Meessen L."/>
            <person name="Balint B."/>
            <person name="Merenyi Z."/>
            <person name="de Eugenio L."/>
            <person name="Morin E."/>
            <person name="Martinez A.T."/>
            <person name="Baldrian P."/>
            <person name="Stursova M."/>
            <person name="Martinez M.J."/>
            <person name="Novotny C."/>
            <person name="Magnuson J.K."/>
            <person name="Spatafora J.W."/>
            <person name="Maurice S."/>
            <person name="Pangilinan J."/>
            <person name="Andreopoulos W."/>
            <person name="LaButti K."/>
            <person name="Hundley H."/>
            <person name="Na H."/>
            <person name="Kuo A."/>
            <person name="Barry K."/>
            <person name="Lipzen A."/>
            <person name="Henrissat B."/>
            <person name="Riley R."/>
            <person name="Ahrendt S."/>
            <person name="Nagy L.G."/>
            <person name="Grigoriev I.V."/>
            <person name="Martin F."/>
            <person name="Rosso M.N."/>
        </authorList>
    </citation>
    <scope>NUCLEOTIDE SEQUENCE</scope>
    <source>
        <strain evidence="1">CBS 384.51</strain>
    </source>
</reference>
<accession>A0ACB8U0P5</accession>
<organism evidence="1 2">
    <name type="scientific">Irpex rosettiformis</name>
    <dbReference type="NCBI Taxonomy" id="378272"/>
    <lineage>
        <taxon>Eukaryota</taxon>
        <taxon>Fungi</taxon>
        <taxon>Dikarya</taxon>
        <taxon>Basidiomycota</taxon>
        <taxon>Agaricomycotina</taxon>
        <taxon>Agaricomycetes</taxon>
        <taxon>Polyporales</taxon>
        <taxon>Irpicaceae</taxon>
        <taxon>Irpex</taxon>
    </lineage>
</organism>
<gene>
    <name evidence="1" type="ORF">BDY19DRAFT_892242</name>
</gene>